<evidence type="ECO:0000256" key="2">
    <source>
        <dbReference type="ARBA" id="ARBA00022649"/>
    </source>
</evidence>
<comment type="caution">
    <text evidence="3">The sequence shown here is derived from an EMBL/GenBank/DDBJ whole genome shotgun (WGS) entry which is preliminary data.</text>
</comment>
<dbReference type="NCBIfam" id="TIGR02606">
    <property type="entry name" value="antidote_CC2985"/>
    <property type="match status" value="1"/>
</dbReference>
<name>A0ABV7N8U1_9SPHN</name>
<dbReference type="Gene3D" id="6.10.10.120">
    <property type="entry name" value="Antitoxin ParD1-like"/>
    <property type="match status" value="1"/>
</dbReference>
<reference evidence="4" key="1">
    <citation type="journal article" date="2019" name="Int. J. Syst. Evol. Microbiol.">
        <title>The Global Catalogue of Microorganisms (GCM) 10K type strain sequencing project: providing services to taxonomists for standard genome sequencing and annotation.</title>
        <authorList>
            <consortium name="The Broad Institute Genomics Platform"/>
            <consortium name="The Broad Institute Genome Sequencing Center for Infectious Disease"/>
            <person name="Wu L."/>
            <person name="Ma J."/>
        </authorList>
    </citation>
    <scope>NUCLEOTIDE SEQUENCE [LARGE SCALE GENOMIC DNA]</scope>
    <source>
        <strain evidence="4">CCM 7491</strain>
    </source>
</reference>
<comment type="similarity">
    <text evidence="1">Belongs to the ParD antitoxin family.</text>
</comment>
<proteinExistence type="inferred from homology"/>
<sequence>MMANLNISMPPALEQWVDSRLAEGRYADAADYVRDLIRRDQEADEAERQWVRERLAEGFASGVIDAEPEDVLREIMARLPDA</sequence>
<dbReference type="PANTHER" id="PTHR36582">
    <property type="entry name" value="ANTITOXIN PARD"/>
    <property type="match status" value="1"/>
</dbReference>
<evidence type="ECO:0000313" key="4">
    <source>
        <dbReference type="Proteomes" id="UP001595681"/>
    </source>
</evidence>
<dbReference type="InterPro" id="IPR022789">
    <property type="entry name" value="ParD"/>
</dbReference>
<evidence type="ECO:0000313" key="3">
    <source>
        <dbReference type="EMBL" id="MFC3439896.1"/>
    </source>
</evidence>
<organism evidence="3 4">
    <name type="scientific">Sphingobium rhizovicinum</name>
    <dbReference type="NCBI Taxonomy" id="432308"/>
    <lineage>
        <taxon>Bacteria</taxon>
        <taxon>Pseudomonadati</taxon>
        <taxon>Pseudomonadota</taxon>
        <taxon>Alphaproteobacteria</taxon>
        <taxon>Sphingomonadales</taxon>
        <taxon>Sphingomonadaceae</taxon>
        <taxon>Sphingobium</taxon>
    </lineage>
</organism>
<gene>
    <name evidence="3" type="ORF">ACFOKF_01580</name>
</gene>
<evidence type="ECO:0000256" key="1">
    <source>
        <dbReference type="ARBA" id="ARBA00008580"/>
    </source>
</evidence>
<dbReference type="Proteomes" id="UP001595681">
    <property type="component" value="Unassembled WGS sequence"/>
</dbReference>
<accession>A0ABV7N8U1</accession>
<keyword evidence="4" id="KW-1185">Reference proteome</keyword>
<dbReference type="EMBL" id="JBHRVU010000004">
    <property type="protein sequence ID" value="MFC3439896.1"/>
    <property type="molecule type" value="Genomic_DNA"/>
</dbReference>
<keyword evidence="2" id="KW-1277">Toxin-antitoxin system</keyword>
<protein>
    <submittedName>
        <fullName evidence="3">Type II toxin-antitoxin system ParD family antitoxin</fullName>
    </submittedName>
</protein>
<dbReference type="PANTHER" id="PTHR36582:SF2">
    <property type="entry name" value="ANTITOXIN PARD"/>
    <property type="match status" value="1"/>
</dbReference>
<dbReference type="RefSeq" id="WP_380792490.1">
    <property type="nucleotide sequence ID" value="NZ_JBHRVU010000004.1"/>
</dbReference>
<dbReference type="Pfam" id="PF03693">
    <property type="entry name" value="ParD_antitoxin"/>
    <property type="match status" value="1"/>
</dbReference>
<dbReference type="SUPFAM" id="SSF47598">
    <property type="entry name" value="Ribbon-helix-helix"/>
    <property type="match status" value="1"/>
</dbReference>
<dbReference type="InterPro" id="IPR038296">
    <property type="entry name" value="ParD_sf"/>
</dbReference>
<dbReference type="InterPro" id="IPR010985">
    <property type="entry name" value="Ribbon_hlx_hlx"/>
</dbReference>